<name>A0A2N4UWA0_9GAMM</name>
<sequence length="98" mass="11600">MELRKDQQYLALRVNDPQMVIFWDVDEVRPIIISMALGVPFDLLNYSMPLGILVFVLSRRLKQRYAKGIINHLLWWHGILPLKETPSMPDPLIRELFR</sequence>
<organism evidence="2 3">
    <name type="scientific">Photobacterium carnosum</name>
    <dbReference type="NCBI Taxonomy" id="2023717"/>
    <lineage>
        <taxon>Bacteria</taxon>
        <taxon>Pseudomonadati</taxon>
        <taxon>Pseudomonadota</taxon>
        <taxon>Gammaproteobacteria</taxon>
        <taxon>Vibrionales</taxon>
        <taxon>Vibrionaceae</taxon>
        <taxon>Photobacterium</taxon>
    </lineage>
</organism>
<proteinExistence type="predicted"/>
<keyword evidence="3" id="KW-1185">Reference proteome</keyword>
<dbReference type="RefSeq" id="WP_101767491.1">
    <property type="nucleotide sequence ID" value="NZ_BPPU01000003.1"/>
</dbReference>
<evidence type="ECO:0000313" key="3">
    <source>
        <dbReference type="Proteomes" id="UP000234420"/>
    </source>
</evidence>
<dbReference type="GO" id="GO:0019867">
    <property type="term" value="C:outer membrane"/>
    <property type="evidence" value="ECO:0007669"/>
    <property type="project" value="InterPro"/>
</dbReference>
<dbReference type="GeneID" id="69965929"/>
<dbReference type="InterPro" id="IPR009838">
    <property type="entry name" value="T4SS_TraL"/>
</dbReference>
<evidence type="ECO:0000313" key="2">
    <source>
        <dbReference type="EMBL" id="PLC59289.1"/>
    </source>
</evidence>
<dbReference type="EMBL" id="NPIB01000002">
    <property type="protein sequence ID" value="PLC59289.1"/>
    <property type="molecule type" value="Genomic_DNA"/>
</dbReference>
<accession>A0A2N4UWA0</accession>
<keyword evidence="1" id="KW-0812">Transmembrane</keyword>
<dbReference type="Proteomes" id="UP000234420">
    <property type="component" value="Unassembled WGS sequence"/>
</dbReference>
<comment type="caution">
    <text evidence="2">The sequence shown here is derived from an EMBL/GenBank/DDBJ whole genome shotgun (WGS) entry which is preliminary data.</text>
</comment>
<evidence type="ECO:0000256" key="1">
    <source>
        <dbReference type="SAM" id="Phobius"/>
    </source>
</evidence>
<dbReference type="NCBIfam" id="TIGR02762">
    <property type="entry name" value="TraL_TIGR"/>
    <property type="match status" value="1"/>
</dbReference>
<feature type="transmembrane region" description="Helical" evidence="1">
    <location>
        <begin position="31"/>
        <end position="57"/>
    </location>
</feature>
<keyword evidence="1" id="KW-0472">Membrane</keyword>
<reference evidence="2 3" key="1">
    <citation type="journal article" date="2018" name="Syst. Appl. Microbiol.">
        <title>Photobacterium carnosum sp. nov., isolated from spoiled modified atmosphere packaged poultry meat.</title>
        <authorList>
            <person name="Hilgarth M."/>
            <person name="Fuertes S."/>
            <person name="Ehrmann M."/>
            <person name="Vogel R.F."/>
        </authorList>
    </citation>
    <scope>NUCLEOTIDE SEQUENCE [LARGE SCALE GENOMIC DNA]</scope>
    <source>
        <strain evidence="2 3">TMW 2.2021</strain>
    </source>
</reference>
<keyword evidence="1" id="KW-1133">Transmembrane helix</keyword>
<dbReference type="AlphaFoldDB" id="A0A2N4UWA0"/>
<dbReference type="Pfam" id="PF07178">
    <property type="entry name" value="TraL"/>
    <property type="match status" value="1"/>
</dbReference>
<protein>
    <submittedName>
        <fullName evidence="2">Type IV conjugative transfer system protein TraL</fullName>
    </submittedName>
</protein>
<gene>
    <name evidence="2" type="primary">traL</name>
    <name evidence="2" type="ORF">CIK00_03200</name>
</gene>